<dbReference type="EMBL" id="JARGYC010000073">
    <property type="protein sequence ID" value="MDF0603061.1"/>
    <property type="molecule type" value="Genomic_DNA"/>
</dbReference>
<feature type="domain" description="Acyclic terpene utilisation N-terminal" evidence="1">
    <location>
        <begin position="8"/>
        <end position="450"/>
    </location>
</feature>
<evidence type="ECO:0000313" key="3">
    <source>
        <dbReference type="Proteomes" id="UP001220964"/>
    </source>
</evidence>
<accession>A0AAE3NW12</accession>
<dbReference type="PANTHER" id="PTHR47472:SF1">
    <property type="entry name" value="DUF1446-DOMAIN-CONTAINING PROTEIN"/>
    <property type="match status" value="1"/>
</dbReference>
<dbReference type="Proteomes" id="UP001220964">
    <property type="component" value="Unassembled WGS sequence"/>
</dbReference>
<keyword evidence="3" id="KW-1185">Reference proteome</keyword>
<dbReference type="RefSeq" id="WP_275569184.1">
    <property type="nucleotide sequence ID" value="NZ_JARGYC010000073.1"/>
</dbReference>
<sequence>MRDSTHIIGSGAGFSGDRIDAAQAVVAEIAARGQGGTLMFEVLGERTLALGHVARVRDPEAGYDPLLRDYMAPILAPALAGGVRIVGNFGAANPDAAARLIAGLCAEQGLAAQIAVVHGDDLTAEMRDGGADRWDGDGTLADPPGDPIAVNVYLGARPIAEALTAGADIVVTGRVADPALALGPLAAHFGWDWDDLDLVAAGTLVGHLLECGSQVSGGYFADPGVKDVADMARIGFPLAEVRADGGFELFKPRGTGGRIDRRTVIEQLLYEIHDPAAYLTPDVTLDLTGVTVEETGPDRVALSGARGQARPEKLKATVSYPGEWIGEAEISYAGGNARGRAELAIAVMRDRLAIRGVAPRMRADIFGTVSSFDSDDGALRRAADWPEAGDYRVRFAFGGSEAAVQAATQEVNALYCCGPAGGGGVRTSVRARFVTRSRMIDRASVTPRVEFLADREAAE</sequence>
<dbReference type="PANTHER" id="PTHR47472">
    <property type="entry name" value="PROPIONYL-COA CARBOXYLASE"/>
    <property type="match status" value="1"/>
</dbReference>
<gene>
    <name evidence="2" type="ORF">P1J78_20135</name>
</gene>
<name>A0AAE3NW12_9RHOB</name>
<organism evidence="2 3">
    <name type="scientific">Psychromarinibacter sediminicola</name>
    <dbReference type="NCBI Taxonomy" id="3033385"/>
    <lineage>
        <taxon>Bacteria</taxon>
        <taxon>Pseudomonadati</taxon>
        <taxon>Pseudomonadota</taxon>
        <taxon>Alphaproteobacteria</taxon>
        <taxon>Rhodobacterales</taxon>
        <taxon>Paracoccaceae</taxon>
        <taxon>Psychromarinibacter</taxon>
    </lineage>
</organism>
<proteinExistence type="predicted"/>
<evidence type="ECO:0000313" key="2">
    <source>
        <dbReference type="EMBL" id="MDF0603061.1"/>
    </source>
</evidence>
<protein>
    <submittedName>
        <fullName evidence="2">DUF1446 domain-containing protein</fullName>
    </submittedName>
</protein>
<dbReference type="Pfam" id="PF07287">
    <property type="entry name" value="AtuA"/>
    <property type="match status" value="1"/>
</dbReference>
<dbReference type="AlphaFoldDB" id="A0AAE3NW12"/>
<evidence type="ECO:0000259" key="1">
    <source>
        <dbReference type="Pfam" id="PF07287"/>
    </source>
</evidence>
<reference evidence="2" key="1">
    <citation type="submission" date="2023-03" db="EMBL/GenBank/DDBJ databases">
        <title>Multiphase analysis and comparison of six strains from genera Psychromarinibacter, Lutimaribacter, and Maritimibacter, including a novel species: Psychromarinibacter sediminicola sp. nov.</title>
        <authorList>
            <person name="Wang Y.-H."/>
            <person name="Ye M.-Q."/>
            <person name="Du Z.-J."/>
        </authorList>
    </citation>
    <scope>NUCLEOTIDE SEQUENCE</scope>
    <source>
        <strain evidence="2">C21-152</strain>
    </source>
</reference>
<dbReference type="InterPro" id="IPR010839">
    <property type="entry name" value="AtuA_N"/>
</dbReference>
<comment type="caution">
    <text evidence="2">The sequence shown here is derived from an EMBL/GenBank/DDBJ whole genome shotgun (WGS) entry which is preliminary data.</text>
</comment>